<dbReference type="EMBL" id="MN740684">
    <property type="protein sequence ID" value="QHU07467.1"/>
    <property type="molecule type" value="Genomic_DNA"/>
</dbReference>
<reference evidence="1" key="1">
    <citation type="journal article" date="2020" name="Nature">
        <title>Giant virus diversity and host interactions through global metagenomics.</title>
        <authorList>
            <person name="Schulz F."/>
            <person name="Roux S."/>
            <person name="Paez-Espino D."/>
            <person name="Jungbluth S."/>
            <person name="Walsh D.A."/>
            <person name="Denef V.J."/>
            <person name="McMahon K.D."/>
            <person name="Konstantinidis K.T."/>
            <person name="Eloe-Fadrosh E.A."/>
            <person name="Kyrpides N.C."/>
            <person name="Woyke T."/>
        </authorList>
    </citation>
    <scope>NUCLEOTIDE SEQUENCE</scope>
    <source>
        <strain evidence="1">GVMAG-S-1040241-154</strain>
    </source>
</reference>
<sequence length="100" mass="11830">MSNKFICLLIFINSIYLSDSLKLDNKTNFIPKKKIHRTDNSFVENDMYILQNSISSCSSDENLSGYIINNKKCKLVKNKMLKLKNNNNKITYYNEFYHDF</sequence>
<name>A0A6C0JSQ2_9ZZZZ</name>
<organism evidence="1">
    <name type="scientific">viral metagenome</name>
    <dbReference type="NCBI Taxonomy" id="1070528"/>
    <lineage>
        <taxon>unclassified sequences</taxon>
        <taxon>metagenomes</taxon>
        <taxon>organismal metagenomes</taxon>
    </lineage>
</organism>
<protein>
    <submittedName>
        <fullName evidence="1">Uncharacterized protein</fullName>
    </submittedName>
</protein>
<proteinExistence type="predicted"/>
<accession>A0A6C0JSQ2</accession>
<evidence type="ECO:0000313" key="1">
    <source>
        <dbReference type="EMBL" id="QHU07467.1"/>
    </source>
</evidence>
<dbReference type="AlphaFoldDB" id="A0A6C0JSQ2"/>